<evidence type="ECO:0000256" key="4">
    <source>
        <dbReference type="ARBA" id="ARBA00022679"/>
    </source>
</evidence>
<dbReference type="Pfam" id="PF00155">
    <property type="entry name" value="Aminotran_1_2"/>
    <property type="match status" value="1"/>
</dbReference>
<dbReference type="AlphaFoldDB" id="A0A519BA15"/>
<evidence type="ECO:0000259" key="7">
    <source>
        <dbReference type="Pfam" id="PF00155"/>
    </source>
</evidence>
<comment type="caution">
    <text evidence="8">The sequence shown here is derived from an EMBL/GenBank/DDBJ whole genome shotgun (WGS) entry which is preliminary data.</text>
</comment>
<dbReference type="HAMAP" id="MF_01023">
    <property type="entry name" value="HisC_aminotrans_2"/>
    <property type="match status" value="1"/>
</dbReference>
<dbReference type="GO" id="GO:0000105">
    <property type="term" value="P:L-histidine biosynthetic process"/>
    <property type="evidence" value="ECO:0007669"/>
    <property type="project" value="UniProtKB-UniRule"/>
</dbReference>
<proteinExistence type="inferred from homology"/>
<accession>A0A519BA15</accession>
<gene>
    <name evidence="6" type="primary">hisC</name>
    <name evidence="8" type="ORF">EVJ47_07735</name>
</gene>
<dbReference type="CDD" id="cd00609">
    <property type="entry name" value="AAT_like"/>
    <property type="match status" value="1"/>
</dbReference>
<keyword evidence="5 6" id="KW-0663">Pyridoxal phosphate</keyword>
<dbReference type="InterPro" id="IPR015424">
    <property type="entry name" value="PyrdxlP-dep_Trfase"/>
</dbReference>
<feature type="domain" description="Aminotransferase class I/classII large" evidence="7">
    <location>
        <begin position="35"/>
        <end position="367"/>
    </location>
</feature>
<sequence>MKSFNVKAPDYIYKINPYIPGKPIEEVEREKGIKNIVKLASNENPSCPSQGALKSIKSCLKNLNRYPDGSGFYLKEELVHFFKAAGVKSDKLKPENFILGNGSNELIDIAVRTFCKRNENLIAPFPSFVAYYLAGEQLGLKLKISKLKDYALNLDDMYKLIDDKTKVIFISNPNNPTGTFFSNRIIKDFIKKVKDNILVIIDEAYIEYMGKSLIDETDIADFPNVIVLRTFSKVYGLAGLRVGYGIGHKDLISLMDRVREPFNVNSLSLAGAQAALKDKEYVKKVVETNEAEKNYLYSALGILGIEFVETGANFILVKLKGRKAADIYEKLLNMGIIIRPMDRFGYDDMVRITIGTRRENIRLIKALGKVI</sequence>
<evidence type="ECO:0000256" key="2">
    <source>
        <dbReference type="ARBA" id="ARBA00011738"/>
    </source>
</evidence>
<organism evidence="8 9">
    <name type="scientific">Candidatus Acidulodesulfobacterium ferriphilum</name>
    <dbReference type="NCBI Taxonomy" id="2597223"/>
    <lineage>
        <taxon>Bacteria</taxon>
        <taxon>Deltaproteobacteria</taxon>
        <taxon>Candidatus Acidulodesulfobacterales</taxon>
        <taxon>Candidatus Acidulodesulfobacterium</taxon>
    </lineage>
</organism>
<dbReference type="GO" id="GO:0030170">
    <property type="term" value="F:pyridoxal phosphate binding"/>
    <property type="evidence" value="ECO:0007669"/>
    <property type="project" value="InterPro"/>
</dbReference>
<reference evidence="8 9" key="1">
    <citation type="submission" date="2019-01" db="EMBL/GenBank/DDBJ databases">
        <title>Insights into ecological role of a new deltaproteobacterial order Candidatus Sinidesulfobacterales (Sva0485) by metagenomics and metatranscriptomics.</title>
        <authorList>
            <person name="Tan S."/>
            <person name="Liu J."/>
            <person name="Fang Y."/>
            <person name="Hedlund B.P."/>
            <person name="Lian Z.H."/>
            <person name="Huang L.Y."/>
            <person name="Li J.T."/>
            <person name="Huang L.N."/>
            <person name="Li W.J."/>
            <person name="Jiang H.C."/>
            <person name="Dong H.L."/>
            <person name="Shu W.S."/>
        </authorList>
    </citation>
    <scope>NUCLEOTIDE SEQUENCE [LARGE SCALE GENOMIC DNA]</scope>
    <source>
        <strain evidence="8">AP3</strain>
    </source>
</reference>
<keyword evidence="6" id="KW-0368">Histidine biosynthesis</keyword>
<evidence type="ECO:0000256" key="5">
    <source>
        <dbReference type="ARBA" id="ARBA00022898"/>
    </source>
</evidence>
<dbReference type="Gene3D" id="3.90.1150.10">
    <property type="entry name" value="Aspartate Aminotransferase, domain 1"/>
    <property type="match status" value="1"/>
</dbReference>
<keyword evidence="3 6" id="KW-0032">Aminotransferase</keyword>
<name>A0A519BA15_9DELT</name>
<evidence type="ECO:0000313" key="8">
    <source>
        <dbReference type="EMBL" id="RZD14117.1"/>
    </source>
</evidence>
<dbReference type="PANTHER" id="PTHR43643:SF3">
    <property type="entry name" value="HISTIDINOL-PHOSPHATE AMINOTRANSFERASE"/>
    <property type="match status" value="1"/>
</dbReference>
<comment type="catalytic activity">
    <reaction evidence="6">
        <text>L-histidinol phosphate + 2-oxoglutarate = 3-(imidazol-4-yl)-2-oxopropyl phosphate + L-glutamate</text>
        <dbReference type="Rhea" id="RHEA:23744"/>
        <dbReference type="ChEBI" id="CHEBI:16810"/>
        <dbReference type="ChEBI" id="CHEBI:29985"/>
        <dbReference type="ChEBI" id="CHEBI:57766"/>
        <dbReference type="ChEBI" id="CHEBI:57980"/>
        <dbReference type="EC" id="2.6.1.9"/>
    </reaction>
</comment>
<comment type="pathway">
    <text evidence="6">Amino-acid biosynthesis; L-histidine biosynthesis; L-histidine from 5-phospho-alpha-D-ribose 1-diphosphate: step 7/9.</text>
</comment>
<dbReference type="InterPro" id="IPR050106">
    <property type="entry name" value="HistidinolP_aminotransfase"/>
</dbReference>
<dbReference type="SUPFAM" id="SSF53383">
    <property type="entry name" value="PLP-dependent transferases"/>
    <property type="match status" value="1"/>
</dbReference>
<keyword evidence="4 6" id="KW-0808">Transferase</keyword>
<evidence type="ECO:0000256" key="6">
    <source>
        <dbReference type="HAMAP-Rule" id="MF_01023"/>
    </source>
</evidence>
<dbReference type="GO" id="GO:0004400">
    <property type="term" value="F:histidinol-phosphate transaminase activity"/>
    <property type="evidence" value="ECO:0007669"/>
    <property type="project" value="UniProtKB-UniRule"/>
</dbReference>
<dbReference type="EMBL" id="SGBD01000004">
    <property type="protein sequence ID" value="RZD14117.1"/>
    <property type="molecule type" value="Genomic_DNA"/>
</dbReference>
<dbReference type="InterPro" id="IPR015422">
    <property type="entry name" value="PyrdxlP-dep_Trfase_small"/>
</dbReference>
<dbReference type="EC" id="2.6.1.9" evidence="6"/>
<comment type="subunit">
    <text evidence="2 6">Homodimer.</text>
</comment>
<dbReference type="InterPro" id="IPR015421">
    <property type="entry name" value="PyrdxlP-dep_Trfase_major"/>
</dbReference>
<evidence type="ECO:0000313" key="9">
    <source>
        <dbReference type="Proteomes" id="UP000320813"/>
    </source>
</evidence>
<dbReference type="InterPro" id="IPR004839">
    <property type="entry name" value="Aminotransferase_I/II_large"/>
</dbReference>
<feature type="modified residue" description="N6-(pyridoxal phosphate)lysine" evidence="6">
    <location>
        <position position="233"/>
    </location>
</feature>
<comment type="similarity">
    <text evidence="6">Belongs to the class-II pyridoxal-phosphate-dependent aminotransferase family. Histidinol-phosphate aminotransferase subfamily.</text>
</comment>
<evidence type="ECO:0000256" key="1">
    <source>
        <dbReference type="ARBA" id="ARBA00001933"/>
    </source>
</evidence>
<dbReference type="Proteomes" id="UP000320813">
    <property type="component" value="Unassembled WGS sequence"/>
</dbReference>
<protein>
    <recommendedName>
        <fullName evidence="6">Histidinol-phosphate aminotransferase</fullName>
        <ecNumber evidence="6">2.6.1.9</ecNumber>
    </recommendedName>
    <alternativeName>
        <fullName evidence="6">Imidazole acetol-phosphate transaminase</fullName>
    </alternativeName>
</protein>
<comment type="cofactor">
    <cofactor evidence="1 6">
        <name>pyridoxal 5'-phosphate</name>
        <dbReference type="ChEBI" id="CHEBI:597326"/>
    </cofactor>
</comment>
<keyword evidence="6" id="KW-0028">Amino-acid biosynthesis</keyword>
<evidence type="ECO:0000256" key="3">
    <source>
        <dbReference type="ARBA" id="ARBA00022576"/>
    </source>
</evidence>
<dbReference type="PANTHER" id="PTHR43643">
    <property type="entry name" value="HISTIDINOL-PHOSPHATE AMINOTRANSFERASE 2"/>
    <property type="match status" value="1"/>
</dbReference>
<dbReference type="NCBIfam" id="TIGR01141">
    <property type="entry name" value="hisC"/>
    <property type="match status" value="1"/>
</dbReference>
<dbReference type="InterPro" id="IPR005861">
    <property type="entry name" value="HisP_aminotrans"/>
</dbReference>
<dbReference type="Gene3D" id="3.40.640.10">
    <property type="entry name" value="Type I PLP-dependent aspartate aminotransferase-like (Major domain)"/>
    <property type="match status" value="1"/>
</dbReference>
<dbReference type="UniPathway" id="UPA00031">
    <property type="reaction ID" value="UER00012"/>
</dbReference>